<dbReference type="EMBL" id="CAJOAY010010195">
    <property type="protein sequence ID" value="CAF4217744.1"/>
    <property type="molecule type" value="Genomic_DNA"/>
</dbReference>
<dbReference type="Proteomes" id="UP000663881">
    <property type="component" value="Unassembled WGS sequence"/>
</dbReference>
<reference evidence="1" key="1">
    <citation type="submission" date="2021-02" db="EMBL/GenBank/DDBJ databases">
        <authorList>
            <person name="Nowell W R."/>
        </authorList>
    </citation>
    <scope>NUCLEOTIDE SEQUENCE</scope>
</reference>
<gene>
    <name evidence="1" type="ORF">OKA104_LOCUS41872</name>
</gene>
<feature type="non-terminal residue" evidence="1">
    <location>
        <position position="1"/>
    </location>
</feature>
<name>A0A820C8Q7_9BILA</name>
<sequence length="31" mass="3265">PGSPDPLNFLDPDGSSGSWWILMDLRGSCGS</sequence>
<accession>A0A820C8Q7</accession>
<organism evidence="1 2">
    <name type="scientific">Adineta steineri</name>
    <dbReference type="NCBI Taxonomy" id="433720"/>
    <lineage>
        <taxon>Eukaryota</taxon>
        <taxon>Metazoa</taxon>
        <taxon>Spiralia</taxon>
        <taxon>Gnathifera</taxon>
        <taxon>Rotifera</taxon>
        <taxon>Eurotatoria</taxon>
        <taxon>Bdelloidea</taxon>
        <taxon>Adinetida</taxon>
        <taxon>Adinetidae</taxon>
        <taxon>Adineta</taxon>
    </lineage>
</organism>
<comment type="caution">
    <text evidence="1">The sequence shown here is derived from an EMBL/GenBank/DDBJ whole genome shotgun (WGS) entry which is preliminary data.</text>
</comment>
<evidence type="ECO:0000313" key="2">
    <source>
        <dbReference type="Proteomes" id="UP000663881"/>
    </source>
</evidence>
<protein>
    <submittedName>
        <fullName evidence="1">Uncharacterized protein</fullName>
    </submittedName>
</protein>
<evidence type="ECO:0000313" key="1">
    <source>
        <dbReference type="EMBL" id="CAF4217744.1"/>
    </source>
</evidence>
<dbReference type="AlphaFoldDB" id="A0A820C8Q7"/>
<proteinExistence type="predicted"/>